<dbReference type="InterPro" id="IPR000541">
    <property type="entry name" value="Ncs6/Tuc1/Ctu1"/>
</dbReference>
<evidence type="ECO:0000256" key="8">
    <source>
        <dbReference type="PIRSR" id="PIRSR004976-51"/>
    </source>
</evidence>
<dbReference type="GO" id="GO:0005739">
    <property type="term" value="C:mitochondrion"/>
    <property type="evidence" value="ECO:0007669"/>
    <property type="project" value="TreeGrafter"/>
</dbReference>
<dbReference type="KEGG" id="pmrn:116936837"/>
<feature type="binding site" evidence="8">
    <location>
        <position position="88"/>
    </location>
    <ligand>
        <name>ATP</name>
        <dbReference type="ChEBI" id="CHEBI:30616"/>
    </ligand>
</feature>
<accession>A0AAJ7SJW2</accession>
<dbReference type="PANTHER" id="PTHR11807">
    <property type="entry name" value="ATPASES OF THE PP SUPERFAMILY-RELATED"/>
    <property type="match status" value="1"/>
</dbReference>
<feature type="domain" description="tRNA(Ile)-lysidine/2-thiocytidine synthase N-terminal" evidence="10">
    <location>
        <begin position="53"/>
        <end position="233"/>
    </location>
</feature>
<dbReference type="GO" id="GO:0005524">
    <property type="term" value="F:ATP binding"/>
    <property type="evidence" value="ECO:0007669"/>
    <property type="project" value="UniProtKB-KW"/>
</dbReference>
<dbReference type="PANTHER" id="PTHR11807:SF12">
    <property type="entry name" value="CYTOPLASMIC TRNA 2-THIOLATION PROTEIN 1"/>
    <property type="match status" value="1"/>
</dbReference>
<feature type="binding site" evidence="8">
    <location>
        <position position="171"/>
    </location>
    <ligand>
        <name>ATP</name>
        <dbReference type="ChEBI" id="CHEBI:30616"/>
    </ligand>
</feature>
<evidence type="ECO:0000256" key="7">
    <source>
        <dbReference type="HAMAP-Rule" id="MF_03053"/>
    </source>
</evidence>
<dbReference type="GO" id="GO:0002143">
    <property type="term" value="P:tRNA wobble position uridine thiolation"/>
    <property type="evidence" value="ECO:0007669"/>
    <property type="project" value="TreeGrafter"/>
</dbReference>
<dbReference type="GO" id="GO:0000049">
    <property type="term" value="F:tRNA binding"/>
    <property type="evidence" value="ECO:0007669"/>
    <property type="project" value="UniProtKB-UniRule"/>
</dbReference>
<proteinExistence type="inferred from homology"/>
<protein>
    <recommendedName>
        <fullName evidence="7">Cytoplasmic tRNA 2-thiolation protein 1</fullName>
        <ecNumber evidence="7">2.7.7.-</ecNumber>
    </recommendedName>
    <alternativeName>
        <fullName evidence="7">ATP-binding domain-containing protein 3</fullName>
    </alternativeName>
    <alternativeName>
        <fullName evidence="7">Cytoplasmic tRNA adenylyltransferase 1</fullName>
    </alternativeName>
</protein>
<keyword evidence="11" id="KW-1185">Reference proteome</keyword>
<dbReference type="Gene3D" id="3.40.50.620">
    <property type="entry name" value="HUPs"/>
    <property type="match status" value="1"/>
</dbReference>
<keyword evidence="3 7" id="KW-0808">Transferase</keyword>
<keyword evidence="4 7" id="KW-0819">tRNA processing</keyword>
<dbReference type="RefSeq" id="XP_032799878.1">
    <property type="nucleotide sequence ID" value="XM_032943987.1"/>
</dbReference>
<keyword evidence="8" id="KW-0067">ATP-binding</keyword>
<dbReference type="GO" id="GO:0032447">
    <property type="term" value="P:protein urmylation"/>
    <property type="evidence" value="ECO:0007669"/>
    <property type="project" value="UniProtKB-UniRule"/>
</dbReference>
<keyword evidence="2 7" id="KW-0820">tRNA-binding</keyword>
<dbReference type="InterPro" id="IPR056369">
    <property type="entry name" value="CTU1-like_ATP-bd"/>
</dbReference>
<dbReference type="InterPro" id="IPR014729">
    <property type="entry name" value="Rossmann-like_a/b/a_fold"/>
</dbReference>
<feature type="region of interest" description="Disordered" evidence="9">
    <location>
        <begin position="277"/>
        <end position="297"/>
    </location>
</feature>
<dbReference type="CTD" id="90353"/>
<dbReference type="Pfam" id="PF01171">
    <property type="entry name" value="ATP_bind_3"/>
    <property type="match status" value="1"/>
</dbReference>
<dbReference type="CDD" id="cd01713">
    <property type="entry name" value="CTU1-like"/>
    <property type="match status" value="1"/>
</dbReference>
<keyword evidence="8" id="KW-0547">Nucleotide-binding</keyword>
<dbReference type="PIRSF" id="PIRSF004976">
    <property type="entry name" value="ATPase_YdaO"/>
    <property type="match status" value="1"/>
</dbReference>
<dbReference type="GO" id="GO:0002144">
    <property type="term" value="C:cytosolic tRNA wobble base thiouridylase complex"/>
    <property type="evidence" value="ECO:0007669"/>
    <property type="project" value="TreeGrafter"/>
</dbReference>
<dbReference type="Proteomes" id="UP001318040">
    <property type="component" value="Chromosome 84"/>
</dbReference>
<evidence type="ECO:0000256" key="5">
    <source>
        <dbReference type="ARBA" id="ARBA00022884"/>
    </source>
</evidence>
<evidence type="ECO:0000256" key="2">
    <source>
        <dbReference type="ARBA" id="ARBA00022555"/>
    </source>
</evidence>
<comment type="pathway">
    <text evidence="7">tRNA modification; 5-methoxycarbonylmethyl-2-thiouridine-tRNA biosynthesis.</text>
</comment>
<evidence type="ECO:0000313" key="12">
    <source>
        <dbReference type="RefSeq" id="XP_032799878.1"/>
    </source>
</evidence>
<dbReference type="EC" id="2.7.7.-" evidence="7"/>
<keyword evidence="1 7" id="KW-0963">Cytoplasm</keyword>
<feature type="binding site" evidence="8">
    <location>
        <begin position="56"/>
        <end position="58"/>
    </location>
    <ligand>
        <name>ATP</name>
        <dbReference type="ChEBI" id="CHEBI:30616"/>
    </ligand>
</feature>
<comment type="function">
    <text evidence="6 7">Plays a central role in 2-thiolation of mcm(5)S(2)U at tRNA wobble positions of tRNA(Lys), tRNA(Glu) and tRNA(Gln). Directly binds tRNAs and probably acts by catalyzing adenylation of tRNAs, an intermediate required for 2-thiolation. It is unclear whether it acts as a sulfurtransferase that transfers sulfur from thiocarboxylated URM1 onto the uridine of tRNAs at wobble position.</text>
</comment>
<dbReference type="FunFam" id="3.40.50.620:FF:000132">
    <property type="entry name" value="Cytoplasmic tRNA 2-thiolation protein 1"/>
    <property type="match status" value="1"/>
</dbReference>
<evidence type="ECO:0000259" key="10">
    <source>
        <dbReference type="Pfam" id="PF01171"/>
    </source>
</evidence>
<feature type="compositionally biased region" description="Gly residues" evidence="9">
    <location>
        <begin position="277"/>
        <end position="289"/>
    </location>
</feature>
<feature type="binding site" evidence="8">
    <location>
        <position position="166"/>
    </location>
    <ligand>
        <name>ATP</name>
        <dbReference type="ChEBI" id="CHEBI:30616"/>
    </ligand>
</feature>
<comment type="similarity">
    <text evidence="7">Belongs to the TtcA family. CTU1/NCS6/ATPBD3 subfamily.</text>
</comment>
<evidence type="ECO:0000256" key="6">
    <source>
        <dbReference type="ARBA" id="ARBA00060195"/>
    </source>
</evidence>
<dbReference type="HAMAP" id="MF_03053">
    <property type="entry name" value="CTU1"/>
    <property type="match status" value="1"/>
</dbReference>
<name>A0AAJ7SJW2_PETMA</name>
<evidence type="ECO:0000313" key="11">
    <source>
        <dbReference type="Proteomes" id="UP001318040"/>
    </source>
</evidence>
<organism evidence="11 12">
    <name type="scientific">Petromyzon marinus</name>
    <name type="common">Sea lamprey</name>
    <dbReference type="NCBI Taxonomy" id="7757"/>
    <lineage>
        <taxon>Eukaryota</taxon>
        <taxon>Metazoa</taxon>
        <taxon>Chordata</taxon>
        <taxon>Craniata</taxon>
        <taxon>Vertebrata</taxon>
        <taxon>Cyclostomata</taxon>
        <taxon>Hyperoartia</taxon>
        <taxon>Petromyzontiformes</taxon>
        <taxon>Petromyzontidae</taxon>
        <taxon>Petromyzon</taxon>
    </lineage>
</organism>
<sequence>MPRLCETCGERRASLCRPKTRRCVCRRCFSALLEEEVHSHVTASRLFRPGITVALGASGGKDSTVLAYILKLLNDRHGYGLKLVLLSVDEGIAGYRDDSLATVKRNQAAYSLPLTVVSYEHLYGWTMDQVVQQVGTRGTCTYCGVLRRQALERGARSVGADLLATGHNADDLAETVLMNVLRGDGARLARCVGTLTSSHGEGAIPRCKPLMYCYEKEIVLYAYFNKLDYFSTECVYSPGAYRGRARALLKDLERVRPRAIIDVVHAAQRLHIVTGGGSGGGSGVTGGGSHSHHHHHHRPYHHPVLECCSLCGLAASSAVCSACRLLAGLRQGRARLGVGGASERGRG</sequence>
<reference evidence="12" key="1">
    <citation type="submission" date="2025-08" db="UniProtKB">
        <authorList>
            <consortium name="RefSeq"/>
        </authorList>
    </citation>
    <scope>IDENTIFICATION</scope>
    <source>
        <tissue evidence="12">Sperm</tissue>
    </source>
</reference>
<feature type="binding site" evidence="8">
    <location>
        <position position="62"/>
    </location>
    <ligand>
        <name>ATP</name>
        <dbReference type="ChEBI" id="CHEBI:30616"/>
    </ligand>
</feature>
<evidence type="ECO:0000256" key="3">
    <source>
        <dbReference type="ARBA" id="ARBA00022679"/>
    </source>
</evidence>
<dbReference type="AlphaFoldDB" id="A0AAJ7SJW2"/>
<feature type="non-terminal residue" evidence="12">
    <location>
        <position position="347"/>
    </location>
</feature>
<dbReference type="SUPFAM" id="SSF52402">
    <property type="entry name" value="Adenine nucleotide alpha hydrolases-like"/>
    <property type="match status" value="1"/>
</dbReference>
<dbReference type="InterPro" id="IPR011063">
    <property type="entry name" value="TilS/TtcA_N"/>
</dbReference>
<evidence type="ECO:0000256" key="1">
    <source>
        <dbReference type="ARBA" id="ARBA00022490"/>
    </source>
</evidence>
<dbReference type="GO" id="GO:0016779">
    <property type="term" value="F:nucleotidyltransferase activity"/>
    <property type="evidence" value="ECO:0007669"/>
    <property type="project" value="UniProtKB-UniRule"/>
</dbReference>
<gene>
    <name evidence="7 12" type="primary">CTU1</name>
    <name evidence="7" type="synonym">ATPBD3</name>
    <name evidence="7" type="synonym">NCS6</name>
</gene>
<dbReference type="InterPro" id="IPR035107">
    <property type="entry name" value="tRNA_thiolation_TtcA_Ctu1"/>
</dbReference>
<keyword evidence="5 7" id="KW-0694">RNA-binding</keyword>
<evidence type="ECO:0000256" key="9">
    <source>
        <dbReference type="SAM" id="MobiDB-lite"/>
    </source>
</evidence>
<comment type="subcellular location">
    <subcellularLocation>
        <location evidence="7">Cytoplasm</location>
    </subcellularLocation>
</comment>
<evidence type="ECO:0000256" key="4">
    <source>
        <dbReference type="ARBA" id="ARBA00022694"/>
    </source>
</evidence>